<evidence type="ECO:0000256" key="2">
    <source>
        <dbReference type="ARBA" id="ARBA00022676"/>
    </source>
</evidence>
<keyword evidence="6" id="KW-1133">Transmembrane helix</keyword>
<proteinExistence type="predicted"/>
<dbReference type="InterPro" id="IPR050256">
    <property type="entry name" value="Glycosyltransferase_2"/>
</dbReference>
<keyword evidence="3" id="KW-0808">Transferase</keyword>
<dbReference type="GO" id="GO:0016757">
    <property type="term" value="F:glycosyltransferase activity"/>
    <property type="evidence" value="ECO:0007669"/>
    <property type="project" value="UniProtKB-KW"/>
</dbReference>
<evidence type="ECO:0000256" key="6">
    <source>
        <dbReference type="ARBA" id="ARBA00022989"/>
    </source>
</evidence>
<organism evidence="9">
    <name type="scientific">marine metagenome</name>
    <dbReference type="NCBI Taxonomy" id="408172"/>
    <lineage>
        <taxon>unclassified sequences</taxon>
        <taxon>metagenomes</taxon>
        <taxon>ecological metagenomes</taxon>
    </lineage>
</organism>
<reference evidence="9" key="1">
    <citation type="submission" date="2018-05" db="EMBL/GenBank/DDBJ databases">
        <authorList>
            <person name="Lanie J.A."/>
            <person name="Ng W.-L."/>
            <person name="Kazmierczak K.M."/>
            <person name="Andrzejewski T.M."/>
            <person name="Davidsen T.M."/>
            <person name="Wayne K.J."/>
            <person name="Tettelin H."/>
            <person name="Glass J.I."/>
            <person name="Rusch D."/>
            <person name="Podicherti R."/>
            <person name="Tsui H.-C.T."/>
            <person name="Winkler M.E."/>
        </authorList>
    </citation>
    <scope>NUCLEOTIDE SEQUENCE</scope>
</reference>
<evidence type="ECO:0000259" key="8">
    <source>
        <dbReference type="Pfam" id="PF00535"/>
    </source>
</evidence>
<evidence type="ECO:0000256" key="7">
    <source>
        <dbReference type="ARBA" id="ARBA00023136"/>
    </source>
</evidence>
<dbReference type="PANTHER" id="PTHR48090">
    <property type="entry name" value="UNDECAPRENYL-PHOSPHATE 4-DEOXY-4-FORMAMIDO-L-ARABINOSE TRANSFERASE-RELATED"/>
    <property type="match status" value="1"/>
</dbReference>
<dbReference type="GO" id="GO:0005886">
    <property type="term" value="C:plasma membrane"/>
    <property type="evidence" value="ECO:0007669"/>
    <property type="project" value="TreeGrafter"/>
</dbReference>
<dbReference type="InterPro" id="IPR029044">
    <property type="entry name" value="Nucleotide-diphossugar_trans"/>
</dbReference>
<protein>
    <recommendedName>
        <fullName evidence="8">Glycosyltransferase 2-like domain-containing protein</fullName>
    </recommendedName>
</protein>
<sequence length="139" mass="16341">VSVRQDSESISVDCIHSMDDYLKKNFSDYEIIIVNNGLDKKQFRKIHELEDLTKKNITIVNLSKKVEKNSAIIAGLDQANGDYTAVIDLSFWENPMIISNLYNKIQSGFDIVYFRQSNRKMNYIHTLIYKMIYYLINRF</sequence>
<keyword evidence="2" id="KW-0328">Glycosyltransferase</keyword>
<dbReference type="PANTHER" id="PTHR48090:SF3">
    <property type="entry name" value="UNDECAPRENYL-PHOSPHATE 4-DEOXY-4-FORMAMIDO-L-ARABINOSE TRANSFERASE"/>
    <property type="match status" value="1"/>
</dbReference>
<feature type="non-terminal residue" evidence="9">
    <location>
        <position position="139"/>
    </location>
</feature>
<keyword evidence="1" id="KW-1003">Cell membrane</keyword>
<dbReference type="Pfam" id="PF00535">
    <property type="entry name" value="Glycos_transf_2"/>
    <property type="match status" value="1"/>
</dbReference>
<dbReference type="SUPFAM" id="SSF53448">
    <property type="entry name" value="Nucleotide-diphospho-sugar transferases"/>
    <property type="match status" value="1"/>
</dbReference>
<gene>
    <name evidence="9" type="ORF">METZ01_LOCUS194715</name>
</gene>
<evidence type="ECO:0000256" key="1">
    <source>
        <dbReference type="ARBA" id="ARBA00022475"/>
    </source>
</evidence>
<dbReference type="AlphaFoldDB" id="A0A382DVT2"/>
<dbReference type="GO" id="GO:0009103">
    <property type="term" value="P:lipopolysaccharide biosynthetic process"/>
    <property type="evidence" value="ECO:0007669"/>
    <property type="project" value="UniProtKB-KW"/>
</dbReference>
<keyword evidence="4" id="KW-0812">Transmembrane</keyword>
<evidence type="ECO:0000313" key="9">
    <source>
        <dbReference type="EMBL" id="SVB41861.1"/>
    </source>
</evidence>
<accession>A0A382DVT2</accession>
<name>A0A382DVT2_9ZZZZ</name>
<evidence type="ECO:0000256" key="5">
    <source>
        <dbReference type="ARBA" id="ARBA00022985"/>
    </source>
</evidence>
<keyword evidence="7" id="KW-0472">Membrane</keyword>
<keyword evidence="5" id="KW-0448">Lipopolysaccharide biosynthesis</keyword>
<dbReference type="EMBL" id="UINC01041085">
    <property type="protein sequence ID" value="SVB41861.1"/>
    <property type="molecule type" value="Genomic_DNA"/>
</dbReference>
<dbReference type="InterPro" id="IPR001173">
    <property type="entry name" value="Glyco_trans_2-like"/>
</dbReference>
<feature type="non-terminal residue" evidence="9">
    <location>
        <position position="1"/>
    </location>
</feature>
<dbReference type="Gene3D" id="3.90.550.10">
    <property type="entry name" value="Spore Coat Polysaccharide Biosynthesis Protein SpsA, Chain A"/>
    <property type="match status" value="1"/>
</dbReference>
<feature type="domain" description="Glycosyltransferase 2-like" evidence="8">
    <location>
        <begin position="14"/>
        <end position="120"/>
    </location>
</feature>
<evidence type="ECO:0000256" key="4">
    <source>
        <dbReference type="ARBA" id="ARBA00022692"/>
    </source>
</evidence>
<evidence type="ECO:0000256" key="3">
    <source>
        <dbReference type="ARBA" id="ARBA00022679"/>
    </source>
</evidence>